<feature type="transmembrane region" description="Helical" evidence="1">
    <location>
        <begin position="132"/>
        <end position="151"/>
    </location>
</feature>
<feature type="transmembrane region" description="Helical" evidence="1">
    <location>
        <begin position="93"/>
        <end position="112"/>
    </location>
</feature>
<dbReference type="InParanoid" id="E3LZX5"/>
<dbReference type="OMA" id="ALTESIW"/>
<evidence type="ECO:0000313" key="2">
    <source>
        <dbReference type="EMBL" id="EFO87886.1"/>
    </source>
</evidence>
<dbReference type="SUPFAM" id="SSF81321">
    <property type="entry name" value="Family A G protein-coupled receptor-like"/>
    <property type="match status" value="1"/>
</dbReference>
<dbReference type="eggNOG" id="ENOG502SY7B">
    <property type="taxonomic scope" value="Eukaryota"/>
</dbReference>
<dbReference type="PANTHER" id="PTHR22941:SF303">
    <property type="entry name" value="SERPENTINE RECEPTOR, CLASS H"/>
    <property type="match status" value="1"/>
</dbReference>
<feature type="transmembrane region" description="Helical" evidence="1">
    <location>
        <begin position="187"/>
        <end position="214"/>
    </location>
</feature>
<gene>
    <name evidence="2" type="primary">Cre-srh-229</name>
    <name evidence="2" type="ORF">CRE_05754</name>
</gene>
<sequence>MNTSYLSTPEFISETLHKWAFIEIPVLIFGTYCILFQTPKSMNSVKWPMLNLHCWSILMDIVFSILICPFMIIPAIAGFPIGLFNVIKVPPILQFYLIITLFATVGLSIISIMENRYYLLFAKESWWRHVRYPFLVSNYALVFTFFIPPLFQIPDQSFARDFLKKEFSNIPISRYETSLFVITLDNYYIFCSVFLTGFSIVVQVCVFNFLLLFNMRRISKLGTLSPSTYQLQKKFLISLAIQILSHMAFLLIPALYYEFSILSYYYNQSFNNICVLLISFHGFTSTVVMLFVHEPYRNFCFKVLCVCSPPKRIASVRTHFR</sequence>
<evidence type="ECO:0000313" key="3">
    <source>
        <dbReference type="Proteomes" id="UP000008281"/>
    </source>
</evidence>
<proteinExistence type="predicted"/>
<keyword evidence="3" id="KW-1185">Reference proteome</keyword>
<feature type="transmembrane region" description="Helical" evidence="1">
    <location>
        <begin position="235"/>
        <end position="257"/>
    </location>
</feature>
<keyword evidence="1" id="KW-0472">Membrane</keyword>
<keyword evidence="1" id="KW-0812">Transmembrane</keyword>
<name>E3LZX5_CAERE</name>
<dbReference type="InterPro" id="IPR053220">
    <property type="entry name" value="Nematode_rcpt-like_serp_H"/>
</dbReference>
<feature type="transmembrane region" description="Helical" evidence="1">
    <location>
        <begin position="269"/>
        <end position="292"/>
    </location>
</feature>
<keyword evidence="1" id="KW-1133">Transmembrane helix</keyword>
<reference evidence="2" key="1">
    <citation type="submission" date="2007-07" db="EMBL/GenBank/DDBJ databases">
        <title>PCAP assembly of the Caenorhabditis remanei genome.</title>
        <authorList>
            <consortium name="The Caenorhabditis remanei Sequencing Consortium"/>
            <person name="Wilson R.K."/>
        </authorList>
    </citation>
    <scope>NUCLEOTIDE SEQUENCE [LARGE SCALE GENOMIC DNA]</scope>
    <source>
        <strain evidence="2">PB4641</strain>
    </source>
</reference>
<dbReference type="Pfam" id="PF10318">
    <property type="entry name" value="7TM_GPCR_Srh"/>
    <property type="match status" value="1"/>
</dbReference>
<dbReference type="OrthoDB" id="5854902at2759"/>
<dbReference type="HOGENOM" id="CLU_042960_1_1_1"/>
<organism evidence="3">
    <name type="scientific">Caenorhabditis remanei</name>
    <name type="common">Caenorhabditis vulgaris</name>
    <dbReference type="NCBI Taxonomy" id="31234"/>
    <lineage>
        <taxon>Eukaryota</taxon>
        <taxon>Metazoa</taxon>
        <taxon>Ecdysozoa</taxon>
        <taxon>Nematoda</taxon>
        <taxon>Chromadorea</taxon>
        <taxon>Rhabditida</taxon>
        <taxon>Rhabditina</taxon>
        <taxon>Rhabditomorpha</taxon>
        <taxon>Rhabditoidea</taxon>
        <taxon>Rhabditidae</taxon>
        <taxon>Peloderinae</taxon>
        <taxon>Caenorhabditis</taxon>
    </lineage>
</organism>
<evidence type="ECO:0000256" key="1">
    <source>
        <dbReference type="SAM" id="Phobius"/>
    </source>
</evidence>
<dbReference type="Proteomes" id="UP000008281">
    <property type="component" value="Unassembled WGS sequence"/>
</dbReference>
<dbReference type="EMBL" id="DS268420">
    <property type="protein sequence ID" value="EFO87886.1"/>
    <property type="molecule type" value="Genomic_DNA"/>
</dbReference>
<feature type="transmembrane region" description="Helical" evidence="1">
    <location>
        <begin position="20"/>
        <end position="36"/>
    </location>
</feature>
<dbReference type="AlphaFoldDB" id="E3LZX5"/>
<dbReference type="PANTHER" id="PTHR22941">
    <property type="entry name" value="SERPENTINE RECEPTOR"/>
    <property type="match status" value="1"/>
</dbReference>
<accession>E3LZX5</accession>
<dbReference type="InterPro" id="IPR019422">
    <property type="entry name" value="7TM_GPCR_serpentine_rcpt_Srh"/>
</dbReference>
<feature type="transmembrane region" description="Helical" evidence="1">
    <location>
        <begin position="57"/>
        <end position="81"/>
    </location>
</feature>
<protein>
    <submittedName>
        <fullName evidence="2">CRE-SRH-229 protein</fullName>
    </submittedName>
</protein>